<dbReference type="RefSeq" id="WP_185894595.1">
    <property type="nucleotide sequence ID" value="NZ_CP060028.1"/>
</dbReference>
<dbReference type="InterPro" id="IPR036737">
    <property type="entry name" value="OmpA-like_sf"/>
</dbReference>
<feature type="domain" description="OmpA-like" evidence="5">
    <location>
        <begin position="1234"/>
        <end position="1335"/>
    </location>
</feature>
<keyword evidence="7" id="KW-1185">Reference proteome</keyword>
<dbReference type="InterPro" id="IPR051172">
    <property type="entry name" value="Chlamydia_OmcB"/>
</dbReference>
<dbReference type="InterPro" id="IPR006664">
    <property type="entry name" value="OMP_bac"/>
</dbReference>
<evidence type="ECO:0000256" key="1">
    <source>
        <dbReference type="ARBA" id="ARBA00004370"/>
    </source>
</evidence>
<keyword evidence="4" id="KW-0732">Signal</keyword>
<reference evidence="6 7" key="1">
    <citation type="submission" date="2020-08" db="EMBL/GenBank/DDBJ databases">
        <title>Streptomycin resistant and MDR strain, P. mexicana.</title>
        <authorList>
            <person name="Ganesh-kumar S."/>
            <person name="Zhe T."/>
            <person name="Yu Z."/>
            <person name="Min Y."/>
        </authorList>
    </citation>
    <scope>NUCLEOTIDE SEQUENCE [LARGE SCALE GENOMIC DNA]</scope>
    <source>
        <strain evidence="6 7">GTZY</strain>
    </source>
</reference>
<dbReference type="InterPro" id="IPR047589">
    <property type="entry name" value="DUF11_rpt"/>
</dbReference>
<evidence type="ECO:0000259" key="5">
    <source>
        <dbReference type="PROSITE" id="PS51123"/>
    </source>
</evidence>
<comment type="subcellular location">
    <subcellularLocation>
        <location evidence="1">Membrane</location>
    </subcellularLocation>
</comment>
<proteinExistence type="predicted"/>
<dbReference type="InterPro" id="IPR008966">
    <property type="entry name" value="Adhesion_dom_sf"/>
</dbReference>
<evidence type="ECO:0000256" key="3">
    <source>
        <dbReference type="PROSITE-ProRule" id="PRU00473"/>
    </source>
</evidence>
<dbReference type="CDD" id="cd07185">
    <property type="entry name" value="OmpA_C-like"/>
    <property type="match status" value="1"/>
</dbReference>
<dbReference type="SUPFAM" id="SSF103088">
    <property type="entry name" value="OmpA-like"/>
    <property type="match status" value="2"/>
</dbReference>
<dbReference type="Pfam" id="PF01345">
    <property type="entry name" value="DUF11"/>
    <property type="match status" value="2"/>
</dbReference>
<feature type="chain" id="PRO_5046877288" evidence="4">
    <location>
        <begin position="43"/>
        <end position="1335"/>
    </location>
</feature>
<dbReference type="PRINTS" id="PR01021">
    <property type="entry name" value="OMPADOMAIN"/>
</dbReference>
<evidence type="ECO:0000313" key="7">
    <source>
        <dbReference type="Proteomes" id="UP000515506"/>
    </source>
</evidence>
<dbReference type="Pfam" id="PF00691">
    <property type="entry name" value="OmpA"/>
    <property type="match status" value="1"/>
</dbReference>
<feature type="signal peptide" evidence="4">
    <location>
        <begin position="1"/>
        <end position="42"/>
    </location>
</feature>
<dbReference type="Gene3D" id="3.30.1330.60">
    <property type="entry name" value="OmpA-like domain"/>
    <property type="match status" value="2"/>
</dbReference>
<evidence type="ECO:0000256" key="4">
    <source>
        <dbReference type="SAM" id="SignalP"/>
    </source>
</evidence>
<evidence type="ECO:0000256" key="2">
    <source>
        <dbReference type="ARBA" id="ARBA00023136"/>
    </source>
</evidence>
<dbReference type="Proteomes" id="UP000515506">
    <property type="component" value="Chromosome"/>
</dbReference>
<keyword evidence="2 3" id="KW-0472">Membrane</keyword>
<accession>A0ABX6R8L9</accession>
<gene>
    <name evidence="6" type="ORF">H4W19_12780</name>
</gene>
<dbReference type="InterPro" id="IPR001434">
    <property type="entry name" value="OmcB-like_DUF11"/>
</dbReference>
<evidence type="ECO:0000313" key="6">
    <source>
        <dbReference type="EMBL" id="QND79229.1"/>
    </source>
</evidence>
<dbReference type="EMBL" id="CP060028">
    <property type="protein sequence ID" value="QND79229.1"/>
    <property type="molecule type" value="Genomic_DNA"/>
</dbReference>
<name>A0ABX6R8L9_PSEMX</name>
<dbReference type="SUPFAM" id="SSF63829">
    <property type="entry name" value="Calcium-dependent phosphotriesterase"/>
    <property type="match status" value="1"/>
</dbReference>
<sequence>MFDVLDRCGADRARKLRRAGRLQGLLMLLGLAALCTSPPARAQACGFAPIYTNTGSGVTDVPTNAEQLQSWSPTGILLSTVPLANNYGDIALDPTGSVLYAIGFSFNEPYARRLYRIDPATGAELSFVSLTGDIVTDNVVVLNSLGFRGDGTLLVGGAFISAIYVIDPVTGSTSRFGASFPANVTAAGDFVTLPDGDLLASGRDNTGGAYYLYRMRADGSVFPIGEVPSTFGAAMSRGTVYLIGEAGQIHRVDALPSVATTAPLPITTIVDSGQSFYGATSAQDAGSICDPAALTLRKTWVNAAVNDAVAIQATVDSTVVDTLSSTADTTDETDTDATPITVYGGDVITFSETFAVGDPGQYGGSLTCTGNQTAVTGMTLTVANADTDIVCTYVNARPSVTYSKSASTTGPVAVGDTITYTLTTVVADSQTTSVTTLTDTLGTGLTFGAVTNAGAYTCNSTNPLVCTLPVGTVPGTYTVTYTATVNDQAVVTVDNAVVGTNATCATNCVTSTPVTAPAVSYSKSASTSGPVAVGDTITYTLTTTVVNAVTTSDVVLTDTLGTGLTFGAVTNAGAYTCNSSNPLVCTLPVGTVPGTYTVTYTATVNDQAVATVDNAVVGTGEDAPTCAGTCTTQTPVAAPRVVVSKSSDPGTGAQVQVGQTVRYTLTVEVSASALREALVLIDTPDRGLTLGVLPAGCTFDGTRLTCQLPAGTPAGVHTLIYEAVVNPNAGPVVGNQVSATGGGGEQPTCTTCSTEHELEAPQIRLSKTAGSREVRIGDLVRYTLTVENVGRVNVVNGSVVDTPAAGFSYVEGSLLANDADAMATVSGGNPLRFSGVDVAAGETATLVYVMRVGAGVRPGTHVNQAQVRSATDDPVSNVATAEVVLTADPLLDDSLVFGTVFNDRDGDGWQDSAALSGVKVQGGFAPTAYIANSTTVDRGAGPQPEPDASSPLLHGIAVGVISGRQSVADPVQDHEVVIRQRLNELSFTDDFVLTSNQGVTVRMDAAGNTRVEQSGEAAKGLTAAAPTVERRVAQSEGGYVVDYVIRNTGIDERGIPGVRIASVEGLLIETDQYGRYHLAGVSGGPWERGRNFILKVDPSTLPAGAQFTTDNPLLRRVTPGVPVRFDWGVKLPEQVIEGGTEQVELEMGEVFFAPGSAEVREKYLPVIEAMAAKVRQYQGGEVVIQANGDSQGLAFERANAVKAALLDKLDAASAQGLVVSARGTVDDPSSMIVGVDEGGALLGTVLFDTDKSNIRPEFAPLLDKVAAALEKMGGGSIAIVGHTDVRASHAYNLALGMRRAKAVYEALAQRLSPQVRANVRVEASNDPTAPVGVRK</sequence>
<protein>
    <submittedName>
        <fullName evidence="6">DUF11 domain-containing protein</fullName>
    </submittedName>
</protein>
<dbReference type="SUPFAM" id="SSF49401">
    <property type="entry name" value="Bacterial adhesins"/>
    <property type="match status" value="1"/>
</dbReference>
<dbReference type="NCBIfam" id="TIGR01451">
    <property type="entry name" value="B_ant_repeat"/>
    <property type="match status" value="2"/>
</dbReference>
<dbReference type="InterPro" id="IPR006665">
    <property type="entry name" value="OmpA-like"/>
</dbReference>
<dbReference type="PANTHER" id="PTHR34819:SF3">
    <property type="entry name" value="CELL SURFACE PROTEIN"/>
    <property type="match status" value="1"/>
</dbReference>
<dbReference type="Gene3D" id="2.60.40.740">
    <property type="match status" value="1"/>
</dbReference>
<organism evidence="6 7">
    <name type="scientific">Pseudoxanthomonas mexicana</name>
    <dbReference type="NCBI Taxonomy" id="128785"/>
    <lineage>
        <taxon>Bacteria</taxon>
        <taxon>Pseudomonadati</taxon>
        <taxon>Pseudomonadota</taxon>
        <taxon>Gammaproteobacteria</taxon>
        <taxon>Lysobacterales</taxon>
        <taxon>Lysobacteraceae</taxon>
        <taxon>Pseudoxanthomonas</taxon>
    </lineage>
</organism>
<dbReference type="PANTHER" id="PTHR34819">
    <property type="entry name" value="LARGE CYSTEINE-RICH PERIPLASMIC PROTEIN OMCB"/>
    <property type="match status" value="1"/>
</dbReference>
<dbReference type="PROSITE" id="PS51123">
    <property type="entry name" value="OMPA_2"/>
    <property type="match status" value="1"/>
</dbReference>